<evidence type="ECO:0000256" key="1">
    <source>
        <dbReference type="ARBA" id="ARBA00000083"/>
    </source>
</evidence>
<comment type="pathway">
    <text evidence="3">Carbohydrate metabolism; galactose metabolism.</text>
</comment>
<organism evidence="13 14">
    <name type="scientific">Eiseniibacteriota bacterium</name>
    <dbReference type="NCBI Taxonomy" id="2212470"/>
    <lineage>
        <taxon>Bacteria</taxon>
        <taxon>Candidatus Eiseniibacteriota</taxon>
    </lineage>
</organism>
<name>A0A956LXP6_UNCEI</name>
<evidence type="ECO:0000256" key="3">
    <source>
        <dbReference type="ARBA" id="ARBA00004947"/>
    </source>
</evidence>
<dbReference type="SUPFAM" id="SSF51735">
    <property type="entry name" value="NAD(P)-binding Rossmann-fold domains"/>
    <property type="match status" value="1"/>
</dbReference>
<feature type="domain" description="NAD-dependent epimerase/dehydratase" evidence="12">
    <location>
        <begin position="3"/>
        <end position="217"/>
    </location>
</feature>
<dbReference type="EC" id="5.1.3.2" evidence="5"/>
<evidence type="ECO:0000256" key="10">
    <source>
        <dbReference type="ARBA" id="ARBA00031367"/>
    </source>
</evidence>
<evidence type="ECO:0000256" key="4">
    <source>
        <dbReference type="ARBA" id="ARBA00007637"/>
    </source>
</evidence>
<dbReference type="Pfam" id="PF01370">
    <property type="entry name" value="Epimerase"/>
    <property type="match status" value="1"/>
</dbReference>
<dbReference type="GO" id="GO:0005829">
    <property type="term" value="C:cytosol"/>
    <property type="evidence" value="ECO:0007669"/>
    <property type="project" value="TreeGrafter"/>
</dbReference>
<keyword evidence="7" id="KW-0520">NAD</keyword>
<dbReference type="Proteomes" id="UP000697710">
    <property type="component" value="Unassembled WGS sequence"/>
</dbReference>
<evidence type="ECO:0000259" key="12">
    <source>
        <dbReference type="Pfam" id="PF01370"/>
    </source>
</evidence>
<dbReference type="PANTHER" id="PTHR43725">
    <property type="entry name" value="UDP-GLUCOSE 4-EPIMERASE"/>
    <property type="match status" value="1"/>
</dbReference>
<dbReference type="EMBL" id="JAGQHR010000006">
    <property type="protein sequence ID" value="MCA9726155.1"/>
    <property type="molecule type" value="Genomic_DNA"/>
</dbReference>
<dbReference type="GO" id="GO:0003978">
    <property type="term" value="F:UDP-glucose 4-epimerase activity"/>
    <property type="evidence" value="ECO:0007669"/>
    <property type="project" value="UniProtKB-EC"/>
</dbReference>
<dbReference type="PANTHER" id="PTHR43725:SF47">
    <property type="entry name" value="UDP-GLUCOSE 4-EPIMERASE"/>
    <property type="match status" value="1"/>
</dbReference>
<dbReference type="AlphaFoldDB" id="A0A956LXP6"/>
<dbReference type="InterPro" id="IPR001509">
    <property type="entry name" value="Epimerase_deHydtase"/>
</dbReference>
<gene>
    <name evidence="13" type="ORF">KC729_00625</name>
</gene>
<comment type="cofactor">
    <cofactor evidence="2">
        <name>NAD(+)</name>
        <dbReference type="ChEBI" id="CHEBI:57540"/>
    </cofactor>
</comment>
<dbReference type="InterPro" id="IPR036291">
    <property type="entry name" value="NAD(P)-bd_dom_sf"/>
</dbReference>
<keyword evidence="9" id="KW-0413">Isomerase</keyword>
<evidence type="ECO:0000256" key="11">
    <source>
        <dbReference type="ARBA" id="ARBA00033067"/>
    </source>
</evidence>
<keyword evidence="8" id="KW-0119">Carbohydrate metabolism</keyword>
<evidence type="ECO:0000256" key="7">
    <source>
        <dbReference type="ARBA" id="ARBA00023027"/>
    </source>
</evidence>
<evidence type="ECO:0000256" key="6">
    <source>
        <dbReference type="ARBA" id="ARBA00018569"/>
    </source>
</evidence>
<evidence type="ECO:0000256" key="8">
    <source>
        <dbReference type="ARBA" id="ARBA00023144"/>
    </source>
</evidence>
<evidence type="ECO:0000313" key="14">
    <source>
        <dbReference type="Proteomes" id="UP000697710"/>
    </source>
</evidence>
<keyword evidence="8" id="KW-0299">Galactose metabolism</keyword>
<evidence type="ECO:0000256" key="9">
    <source>
        <dbReference type="ARBA" id="ARBA00023235"/>
    </source>
</evidence>
<sequence length="322" mass="35661">MKILILGGTGFIGRHTVAALLAHGHTVTSASRARTESDLPDEVERLQADRDDGAAGLVRLRDRSWDMCIDISGYHALHVRSSIEALRGNLGHYVFISAMATYGNPPSGPLTESHPVLEPAPEDVSEITLETYGALKVTCERIVREAFPENHTILRPQVVAGPYDGSDRLAYWVRQASRERETLAPGDGTDHVQLIDVRDVADFLRKVCESSLAGTFNLAGPRVTWRELITMLGTRQPVWVPASLIREAGLTFRDLPLYRPEGGFLSALMYASSALAQQHGLVLRDLRQTIADTRAWMGDRETSGFLSEERERELIHAARDRT</sequence>
<reference evidence="13" key="2">
    <citation type="journal article" date="2021" name="Microbiome">
        <title>Successional dynamics and alternative stable states in a saline activated sludge microbial community over 9 years.</title>
        <authorList>
            <person name="Wang Y."/>
            <person name="Ye J."/>
            <person name="Ju F."/>
            <person name="Liu L."/>
            <person name="Boyd J.A."/>
            <person name="Deng Y."/>
            <person name="Parks D.H."/>
            <person name="Jiang X."/>
            <person name="Yin X."/>
            <person name="Woodcroft B.J."/>
            <person name="Tyson G.W."/>
            <person name="Hugenholtz P."/>
            <person name="Polz M.F."/>
            <person name="Zhang T."/>
        </authorList>
    </citation>
    <scope>NUCLEOTIDE SEQUENCE</scope>
    <source>
        <strain evidence="13">HKST-UBA01</strain>
    </source>
</reference>
<evidence type="ECO:0000256" key="2">
    <source>
        <dbReference type="ARBA" id="ARBA00001911"/>
    </source>
</evidence>
<comment type="similarity">
    <text evidence="4">Belongs to the NAD(P)-dependent epimerase/dehydratase family.</text>
</comment>
<dbReference type="Gene3D" id="3.40.50.720">
    <property type="entry name" value="NAD(P)-binding Rossmann-like Domain"/>
    <property type="match status" value="1"/>
</dbReference>
<accession>A0A956LXP6</accession>
<proteinExistence type="inferred from homology"/>
<dbReference type="GO" id="GO:0006012">
    <property type="term" value="P:galactose metabolic process"/>
    <property type="evidence" value="ECO:0007669"/>
    <property type="project" value="UniProtKB-KW"/>
</dbReference>
<protein>
    <recommendedName>
        <fullName evidence="6">UDP-glucose 4-epimerase</fullName>
        <ecNumber evidence="5">5.1.3.2</ecNumber>
    </recommendedName>
    <alternativeName>
        <fullName evidence="11">Galactowaldenase</fullName>
    </alternativeName>
    <alternativeName>
        <fullName evidence="10">UDP-galactose 4-epimerase</fullName>
    </alternativeName>
</protein>
<reference evidence="13" key="1">
    <citation type="submission" date="2020-04" db="EMBL/GenBank/DDBJ databases">
        <authorList>
            <person name="Zhang T."/>
        </authorList>
    </citation>
    <scope>NUCLEOTIDE SEQUENCE</scope>
    <source>
        <strain evidence="13">HKST-UBA01</strain>
    </source>
</reference>
<evidence type="ECO:0000313" key="13">
    <source>
        <dbReference type="EMBL" id="MCA9726155.1"/>
    </source>
</evidence>
<comment type="catalytic activity">
    <reaction evidence="1">
        <text>UDP-alpha-D-glucose = UDP-alpha-D-galactose</text>
        <dbReference type="Rhea" id="RHEA:22168"/>
        <dbReference type="ChEBI" id="CHEBI:58885"/>
        <dbReference type="ChEBI" id="CHEBI:66914"/>
        <dbReference type="EC" id="5.1.3.2"/>
    </reaction>
</comment>
<evidence type="ECO:0000256" key="5">
    <source>
        <dbReference type="ARBA" id="ARBA00013189"/>
    </source>
</evidence>
<comment type="caution">
    <text evidence="13">The sequence shown here is derived from an EMBL/GenBank/DDBJ whole genome shotgun (WGS) entry which is preliminary data.</text>
</comment>